<proteinExistence type="predicted"/>
<protein>
    <recommendedName>
        <fullName evidence="2">DotM C-terminal cytoplasmic domain-containing protein</fullName>
    </recommendedName>
</protein>
<reference evidence="3 4" key="1">
    <citation type="submission" date="2015-07" db="EMBL/GenBank/DDBJ databases">
        <authorList>
            <person name="Noorani M."/>
        </authorList>
    </citation>
    <scope>NUCLEOTIDE SEQUENCE [LARGE SCALE GENOMIC DNA]</scope>
    <source>
        <strain evidence="3 4">0788_9</strain>
    </source>
</reference>
<dbReference type="Proteomes" id="UP000037891">
    <property type="component" value="Unassembled WGS sequence"/>
</dbReference>
<evidence type="ECO:0000313" key="4">
    <source>
        <dbReference type="Proteomes" id="UP000037891"/>
    </source>
</evidence>
<sequence length="376" mass="43159">MARHGQNQSEGMGVVWVVLIALPIAFGWMFWHRWHGTISYWALKWVWYQLAVFDWPFMPDVIREWRAQAAGMALYPSTVSFSALLSMLNKAGYFYILIPLVIIARGFLAAHRHPMNKTRRKITVETLPWIMSKHSPAIIPSLYYGNPQTLLLNDDPVEHRSAAHPEEWTLEQGLIVNHKLDRERCGQLMIEFLGKRVESFNELSPTERAMFAVFGARLLSDGKDIRVAQQLLDDLNRSCHTGTFEGKKGYPDLGLTDAAFKKYSAHPDAQTWLLKHPYPRTMLFAMHKLASKSGKLPSSQFRWLKGMDRNLFYALNIGLRKAPFLEQGAVFTQMQWEEFAENVGYRLTEPFIEDAIDGVEKYLAKLGLVARQGETQ</sequence>
<dbReference type="RefSeq" id="WP_054086194.1">
    <property type="nucleotide sequence ID" value="NZ_LGLN01000043.1"/>
</dbReference>
<evidence type="ECO:0000259" key="2">
    <source>
        <dbReference type="Pfam" id="PF23127"/>
    </source>
</evidence>
<reference evidence="3 4" key="2">
    <citation type="submission" date="2015-10" db="EMBL/GenBank/DDBJ databases">
        <title>Comparative genomics and high-throughput reverse genetic screens identify a new phytobacterial MAMP and an Arabidopsis receptor required for immune elicitation.</title>
        <authorList>
            <person name="Mott G.A."/>
            <person name="Thakur S."/>
            <person name="Wang P.W."/>
            <person name="Desveaux D."/>
            <person name="Guttman D.S."/>
        </authorList>
    </citation>
    <scope>NUCLEOTIDE SEQUENCE [LARGE SCALE GENOMIC DNA]</scope>
    <source>
        <strain evidence="3 4">0788_9</strain>
    </source>
</reference>
<evidence type="ECO:0000256" key="1">
    <source>
        <dbReference type="SAM" id="Phobius"/>
    </source>
</evidence>
<feature type="transmembrane region" description="Helical" evidence="1">
    <location>
        <begin position="12"/>
        <end position="31"/>
    </location>
</feature>
<organism evidence="3 4">
    <name type="scientific">Pseudomonas syringae pv. cilantro</name>
    <dbReference type="NCBI Taxonomy" id="81035"/>
    <lineage>
        <taxon>Bacteria</taxon>
        <taxon>Pseudomonadati</taxon>
        <taxon>Pseudomonadota</taxon>
        <taxon>Gammaproteobacteria</taxon>
        <taxon>Pseudomonadales</taxon>
        <taxon>Pseudomonadaceae</taxon>
        <taxon>Pseudomonas</taxon>
        <taxon>Pseudomonas syringae</taxon>
    </lineage>
</organism>
<dbReference type="EMBL" id="LGLN01000043">
    <property type="protein sequence ID" value="KPC31091.1"/>
    <property type="molecule type" value="Genomic_DNA"/>
</dbReference>
<feature type="domain" description="DotM C-terminal cytoplasmic" evidence="2">
    <location>
        <begin position="185"/>
        <end position="361"/>
    </location>
</feature>
<gene>
    <name evidence="3" type="ORF">ABJ99_4907</name>
</gene>
<dbReference type="InterPro" id="IPR056464">
    <property type="entry name" value="DotM_C"/>
</dbReference>
<evidence type="ECO:0000313" key="3">
    <source>
        <dbReference type="EMBL" id="KPC31091.1"/>
    </source>
</evidence>
<dbReference type="AlphaFoldDB" id="A0A0N0X9Z6"/>
<name>A0A0N0X9Z6_PSESX</name>
<keyword evidence="1" id="KW-0472">Membrane</keyword>
<accession>A0A0N0X9Z6</accession>
<dbReference type="PATRIC" id="fig|81035.3.peg.5280"/>
<feature type="transmembrane region" description="Helical" evidence="1">
    <location>
        <begin position="93"/>
        <end position="111"/>
    </location>
</feature>
<keyword evidence="1" id="KW-1133">Transmembrane helix</keyword>
<dbReference type="Pfam" id="PF23127">
    <property type="entry name" value="DotM_C"/>
    <property type="match status" value="1"/>
</dbReference>
<keyword evidence="1" id="KW-0812">Transmembrane</keyword>
<comment type="caution">
    <text evidence="3">The sequence shown here is derived from an EMBL/GenBank/DDBJ whole genome shotgun (WGS) entry which is preliminary data.</text>
</comment>